<evidence type="ECO:0000313" key="2">
    <source>
        <dbReference type="EMBL" id="MBK0369204.1"/>
    </source>
</evidence>
<dbReference type="EMBL" id="JAEHFV010000001">
    <property type="protein sequence ID" value="MBK0369204.1"/>
    <property type="molecule type" value="Genomic_DNA"/>
</dbReference>
<sequence>MVYKFRVILDAEEDIFRDIAILKEDTLEDLHNAIFNAFGFDGMDVASFYTCDDTWNQEDEIPLFDTGDIPGEQRIMSDYTLEDILHEDNTKIIYVYDFINMWTFLVELAAIEDQIVGNTYPETLFSHGEMPAEATEKNFEADDMHNDIYGEFEDDLDEDDLDMFTGDDSFEDYGFEENWN</sequence>
<dbReference type="InterPro" id="IPR012912">
    <property type="entry name" value="Plasmid_pRiA4b_Orf3-like"/>
</dbReference>
<dbReference type="Pfam" id="PF07929">
    <property type="entry name" value="PRiA4_ORF3"/>
    <property type="match status" value="1"/>
</dbReference>
<dbReference type="Gene3D" id="3.10.290.30">
    <property type="entry name" value="MM3350-like"/>
    <property type="match status" value="1"/>
</dbReference>
<comment type="caution">
    <text evidence="2">The sequence shown here is derived from an EMBL/GenBank/DDBJ whole genome shotgun (WGS) entry which is preliminary data.</text>
</comment>
<dbReference type="InterPro" id="IPR024047">
    <property type="entry name" value="MM3350-like_sf"/>
</dbReference>
<dbReference type="Proteomes" id="UP000609172">
    <property type="component" value="Unassembled WGS sequence"/>
</dbReference>
<accession>A0A934PKW2</accession>
<feature type="domain" description="Plasmid pRiA4b Orf3-like" evidence="1">
    <location>
        <begin position="2"/>
        <end position="138"/>
    </location>
</feature>
<dbReference type="AlphaFoldDB" id="A0A934PKW2"/>
<protein>
    <recommendedName>
        <fullName evidence="1">Plasmid pRiA4b Orf3-like domain-containing protein</fullName>
    </recommendedName>
</protein>
<proteinExistence type="predicted"/>
<evidence type="ECO:0000259" key="1">
    <source>
        <dbReference type="Pfam" id="PF07929"/>
    </source>
</evidence>
<gene>
    <name evidence="2" type="ORF">I5M07_05075</name>
</gene>
<dbReference type="RefSeq" id="WP_200105107.1">
    <property type="nucleotide sequence ID" value="NZ_JAEHFV010000001.1"/>
</dbReference>
<reference evidence="2" key="1">
    <citation type="submission" date="2020-12" db="EMBL/GenBank/DDBJ databases">
        <title>Bacterial novel species Flavobacterium sp. SE-1-e isolated from soil.</title>
        <authorList>
            <person name="Jung H.-Y."/>
        </authorList>
    </citation>
    <scope>NUCLEOTIDE SEQUENCE</scope>
    <source>
        <strain evidence="2">SE-1-e</strain>
    </source>
</reference>
<keyword evidence="3" id="KW-1185">Reference proteome</keyword>
<organism evidence="2 3">
    <name type="scientific">Flavobacterium agrisoli</name>
    <dbReference type="NCBI Taxonomy" id="2793066"/>
    <lineage>
        <taxon>Bacteria</taxon>
        <taxon>Pseudomonadati</taxon>
        <taxon>Bacteroidota</taxon>
        <taxon>Flavobacteriia</taxon>
        <taxon>Flavobacteriales</taxon>
        <taxon>Flavobacteriaceae</taxon>
        <taxon>Flavobacterium</taxon>
    </lineage>
</organism>
<dbReference type="SUPFAM" id="SSF159941">
    <property type="entry name" value="MM3350-like"/>
    <property type="match status" value="1"/>
</dbReference>
<name>A0A934PKW2_9FLAO</name>
<evidence type="ECO:0000313" key="3">
    <source>
        <dbReference type="Proteomes" id="UP000609172"/>
    </source>
</evidence>